<dbReference type="EMBL" id="BLLF01000476">
    <property type="protein sequence ID" value="GFH12182.1"/>
    <property type="molecule type" value="Genomic_DNA"/>
</dbReference>
<dbReference type="AlphaFoldDB" id="A0A699Z9G5"/>
<proteinExistence type="predicted"/>
<evidence type="ECO:0000313" key="5">
    <source>
        <dbReference type="Proteomes" id="UP000485058"/>
    </source>
</evidence>
<comment type="caution">
    <text evidence="4">The sequence shown here is derived from an EMBL/GenBank/DDBJ whole genome shotgun (WGS) entry which is preliminary data.</text>
</comment>
<evidence type="ECO:0000256" key="2">
    <source>
        <dbReference type="ARBA" id="ARBA00022692"/>
    </source>
</evidence>
<gene>
    <name evidence="4" type="ORF">HaLaN_07820</name>
</gene>
<evidence type="ECO:0000313" key="4">
    <source>
        <dbReference type="EMBL" id="GFH12182.1"/>
    </source>
</evidence>
<protein>
    <submittedName>
        <fullName evidence="4">Uncharacterized protein</fullName>
    </submittedName>
</protein>
<evidence type="ECO:0000256" key="1">
    <source>
        <dbReference type="ARBA" id="ARBA00004370"/>
    </source>
</evidence>
<keyword evidence="3" id="KW-0472">Membrane</keyword>
<dbReference type="InterPro" id="IPR023395">
    <property type="entry name" value="MCP_dom_sf"/>
</dbReference>
<keyword evidence="5" id="KW-1185">Reference proteome</keyword>
<comment type="subcellular location">
    <subcellularLocation>
        <location evidence="1">Membrane</location>
    </subcellularLocation>
</comment>
<organism evidence="4 5">
    <name type="scientific">Haematococcus lacustris</name>
    <name type="common">Green alga</name>
    <name type="synonym">Haematococcus pluvialis</name>
    <dbReference type="NCBI Taxonomy" id="44745"/>
    <lineage>
        <taxon>Eukaryota</taxon>
        <taxon>Viridiplantae</taxon>
        <taxon>Chlorophyta</taxon>
        <taxon>core chlorophytes</taxon>
        <taxon>Chlorophyceae</taxon>
        <taxon>CS clade</taxon>
        <taxon>Chlamydomonadales</taxon>
        <taxon>Haematococcaceae</taxon>
        <taxon>Haematococcus</taxon>
    </lineage>
</organism>
<sequence length="83" mass="8957">MYPGYSMSEARYFQSEQTPTLDFVPPSDPGDTVKAQLQVQGSLGGPLRYTSTRHAVAQVGNVPANMAYFGGYELAKSKVPGEL</sequence>
<accession>A0A699Z9G5</accession>
<evidence type="ECO:0000256" key="3">
    <source>
        <dbReference type="ARBA" id="ARBA00023136"/>
    </source>
</evidence>
<name>A0A699Z9G5_HAELA</name>
<dbReference type="GO" id="GO:0016020">
    <property type="term" value="C:membrane"/>
    <property type="evidence" value="ECO:0007669"/>
    <property type="project" value="UniProtKB-SubCell"/>
</dbReference>
<dbReference type="Proteomes" id="UP000485058">
    <property type="component" value="Unassembled WGS sequence"/>
</dbReference>
<dbReference type="SUPFAM" id="SSF103506">
    <property type="entry name" value="Mitochondrial carrier"/>
    <property type="match status" value="1"/>
</dbReference>
<reference evidence="4 5" key="1">
    <citation type="submission" date="2020-02" db="EMBL/GenBank/DDBJ databases">
        <title>Draft genome sequence of Haematococcus lacustris strain NIES-144.</title>
        <authorList>
            <person name="Morimoto D."/>
            <person name="Nakagawa S."/>
            <person name="Yoshida T."/>
            <person name="Sawayama S."/>
        </authorList>
    </citation>
    <scope>NUCLEOTIDE SEQUENCE [LARGE SCALE GENOMIC DNA]</scope>
    <source>
        <strain evidence="4 5">NIES-144</strain>
    </source>
</reference>
<keyword evidence="2" id="KW-0812">Transmembrane</keyword>